<feature type="transmembrane region" description="Helical" evidence="1">
    <location>
        <begin position="143"/>
        <end position="167"/>
    </location>
</feature>
<sequence>MGSADIIPGVSGGTMALIVGIYKDLIAAIGDGFTAVVTLVRGRPREAWAQLREIPWPLLAPLAVGIGVAIVIGSLIVPELLDTYPIQCRALFFGLVAASLVIPWRERHEHRTWHYAVAVVAALAAFFLVGLPRSGDAADPGFFRIAATAAVAINAMILPGVSGAFLLEVLGLYRPTLEALRSLDVGYVLTFALGAGLGLGLAAKALSWLLDRHHDVTMTVLVGLLAGSLRALWPWVGFAEHTGSDGIVERVPDPSTLLSPNADPALMLGSGVGWAPALGLALLGFGIVAALTYAGRKRLGTGADEPVADLPEN</sequence>
<feature type="transmembrane region" description="Helical" evidence="1">
    <location>
        <begin position="112"/>
        <end position="131"/>
    </location>
</feature>
<keyword evidence="1" id="KW-0812">Transmembrane</keyword>
<organism evidence="2 3">
    <name type="scientific">Rubricoccus marinus</name>
    <dbReference type="NCBI Taxonomy" id="716817"/>
    <lineage>
        <taxon>Bacteria</taxon>
        <taxon>Pseudomonadati</taxon>
        <taxon>Rhodothermota</taxon>
        <taxon>Rhodothermia</taxon>
        <taxon>Rhodothermales</taxon>
        <taxon>Rubricoccaceae</taxon>
        <taxon>Rubricoccus</taxon>
    </lineage>
</organism>
<protein>
    <recommendedName>
        <fullName evidence="4">DUF368 domain-containing protein</fullName>
    </recommendedName>
</protein>
<evidence type="ECO:0000256" key="1">
    <source>
        <dbReference type="SAM" id="Phobius"/>
    </source>
</evidence>
<feature type="transmembrane region" description="Helical" evidence="1">
    <location>
        <begin position="58"/>
        <end position="78"/>
    </location>
</feature>
<proteinExistence type="predicted"/>
<feature type="transmembrane region" description="Helical" evidence="1">
    <location>
        <begin position="274"/>
        <end position="294"/>
    </location>
</feature>
<gene>
    <name evidence="2" type="ORF">BSZ36_00055</name>
</gene>
<keyword evidence="3" id="KW-1185">Reference proteome</keyword>
<reference evidence="2 3" key="1">
    <citation type="submission" date="2016-11" db="EMBL/GenBank/DDBJ databases">
        <title>Study of marine rhodopsin-containing bacteria.</title>
        <authorList>
            <person name="Yoshizawa S."/>
            <person name="Kumagai Y."/>
            <person name="Kogure K."/>
        </authorList>
    </citation>
    <scope>NUCLEOTIDE SEQUENCE [LARGE SCALE GENOMIC DNA]</scope>
    <source>
        <strain evidence="2 3">SG-29</strain>
    </source>
</reference>
<dbReference type="AlphaFoldDB" id="A0A259U3D5"/>
<dbReference type="InParanoid" id="A0A259U3D5"/>
<comment type="caution">
    <text evidence="2">The sequence shown here is derived from an EMBL/GenBank/DDBJ whole genome shotgun (WGS) entry which is preliminary data.</text>
</comment>
<feature type="transmembrane region" description="Helical" evidence="1">
    <location>
        <begin position="90"/>
        <end position="106"/>
    </location>
</feature>
<evidence type="ECO:0000313" key="2">
    <source>
        <dbReference type="EMBL" id="OZC04506.1"/>
    </source>
</evidence>
<keyword evidence="1" id="KW-0472">Membrane</keyword>
<accession>A0A259U3D5</accession>
<evidence type="ECO:0000313" key="3">
    <source>
        <dbReference type="Proteomes" id="UP000216446"/>
    </source>
</evidence>
<feature type="transmembrane region" description="Helical" evidence="1">
    <location>
        <begin position="187"/>
        <end position="209"/>
    </location>
</feature>
<dbReference type="PANTHER" id="PTHR37308:SF1">
    <property type="entry name" value="POLYPRENYL-PHOSPHATE TRANSPORTER"/>
    <property type="match status" value="1"/>
</dbReference>
<dbReference type="InterPro" id="IPR007163">
    <property type="entry name" value="VCA0040-like"/>
</dbReference>
<keyword evidence="1" id="KW-1133">Transmembrane helix</keyword>
<dbReference type="Pfam" id="PF04018">
    <property type="entry name" value="VCA0040-like"/>
    <property type="match status" value="1"/>
</dbReference>
<dbReference type="Proteomes" id="UP000216446">
    <property type="component" value="Unassembled WGS sequence"/>
</dbReference>
<name>A0A259U3D5_9BACT</name>
<evidence type="ECO:0008006" key="4">
    <source>
        <dbReference type="Google" id="ProtNLM"/>
    </source>
</evidence>
<dbReference type="PANTHER" id="PTHR37308">
    <property type="entry name" value="INTEGRAL MEMBRANE PROTEIN"/>
    <property type="match status" value="1"/>
</dbReference>
<dbReference type="EMBL" id="MQWB01000001">
    <property type="protein sequence ID" value="OZC04506.1"/>
    <property type="molecule type" value="Genomic_DNA"/>
</dbReference>